<dbReference type="Gene3D" id="2.40.50.140">
    <property type="entry name" value="Nucleic acid-binding proteins"/>
    <property type="match status" value="1"/>
</dbReference>
<evidence type="ECO:0000256" key="2">
    <source>
        <dbReference type="HAMAP-Rule" id="MF_00984"/>
    </source>
</evidence>
<dbReference type="GO" id="GO:0003677">
    <property type="term" value="F:DNA binding"/>
    <property type="evidence" value="ECO:0007669"/>
    <property type="project" value="UniProtKB-KW"/>
</dbReference>
<accession>A0ABS3S7M4</accession>
<dbReference type="CDD" id="cd04496">
    <property type="entry name" value="SSB_OBF"/>
    <property type="match status" value="1"/>
</dbReference>
<dbReference type="Pfam" id="PF00436">
    <property type="entry name" value="SSB"/>
    <property type="match status" value="1"/>
</dbReference>
<evidence type="ECO:0000256" key="3">
    <source>
        <dbReference type="RuleBase" id="RU000524"/>
    </source>
</evidence>
<dbReference type="InterPro" id="IPR012340">
    <property type="entry name" value="NA-bd_OB-fold"/>
</dbReference>
<feature type="compositionally biased region" description="Low complexity" evidence="4">
    <location>
        <begin position="123"/>
        <end position="135"/>
    </location>
</feature>
<dbReference type="EMBL" id="JAGEPF010000040">
    <property type="protein sequence ID" value="MBO2464999.1"/>
    <property type="molecule type" value="Genomic_DNA"/>
</dbReference>
<dbReference type="HAMAP" id="MF_00984">
    <property type="entry name" value="SSB"/>
    <property type="match status" value="1"/>
</dbReference>
<feature type="compositionally biased region" description="Gly residues" evidence="4">
    <location>
        <begin position="160"/>
        <end position="173"/>
    </location>
</feature>
<sequence length="179" mass="19401">MINETKITLVGNLVADPDLRFTTTGVAVCDFRIASTTVKFDRQSDGWKDNDTLFLTCTAWRDLAENIAETLQRGMRAIVQGRLKQRSYETREGDKRTVFEIDVEDVGPSLRNASAKVTKTQRHTSSSHTSDGTTTQNAAPNASQSPWGDFGQNREPVGAGAAGQGWSGAGGGYSDDPPF</sequence>
<dbReference type="RefSeq" id="WP_208251862.1">
    <property type="nucleotide sequence ID" value="NZ_JAGEPF010000040.1"/>
</dbReference>
<comment type="caution">
    <text evidence="2">Lacks conserved residue(s) required for the propagation of feature annotation.</text>
</comment>
<feature type="compositionally biased region" description="Polar residues" evidence="4">
    <location>
        <begin position="136"/>
        <end position="146"/>
    </location>
</feature>
<keyword evidence="6" id="KW-1185">Reference proteome</keyword>
<evidence type="ECO:0000313" key="6">
    <source>
        <dbReference type="Proteomes" id="UP000680206"/>
    </source>
</evidence>
<feature type="region of interest" description="Disordered" evidence="4">
    <location>
        <begin position="112"/>
        <end position="179"/>
    </location>
</feature>
<evidence type="ECO:0000313" key="5">
    <source>
        <dbReference type="EMBL" id="MBO2464999.1"/>
    </source>
</evidence>
<organism evidence="5 6">
    <name type="scientific">Actinomadura violacea</name>
    <dbReference type="NCBI Taxonomy" id="2819934"/>
    <lineage>
        <taxon>Bacteria</taxon>
        <taxon>Bacillati</taxon>
        <taxon>Actinomycetota</taxon>
        <taxon>Actinomycetes</taxon>
        <taxon>Streptosporangiales</taxon>
        <taxon>Thermomonosporaceae</taxon>
        <taxon>Actinomadura</taxon>
    </lineage>
</organism>
<dbReference type="InterPro" id="IPR000424">
    <property type="entry name" value="Primosome_PriB/ssb"/>
</dbReference>
<dbReference type="NCBIfam" id="TIGR00621">
    <property type="entry name" value="ssb"/>
    <property type="match status" value="1"/>
</dbReference>
<dbReference type="PANTHER" id="PTHR10302:SF27">
    <property type="entry name" value="SINGLE-STRANDED DNA-BINDING PROTEIN"/>
    <property type="match status" value="1"/>
</dbReference>
<protein>
    <recommendedName>
        <fullName evidence="2 3">Single-stranded DNA-binding protein</fullName>
        <shortName evidence="2">SSB</shortName>
    </recommendedName>
</protein>
<reference evidence="5 6" key="1">
    <citation type="submission" date="2021-03" db="EMBL/GenBank/DDBJ databases">
        <title>Actinomadura violae sp. nov., isolated from lichen in Thailand.</title>
        <authorList>
            <person name="Kanchanasin P."/>
            <person name="Saeng-In P."/>
            <person name="Phongsopitanun W."/>
            <person name="Yuki M."/>
            <person name="Kudo T."/>
            <person name="Ohkuma M."/>
            <person name="Tanasupawat S."/>
        </authorList>
    </citation>
    <scope>NUCLEOTIDE SEQUENCE [LARGE SCALE GENOMIC DNA]</scope>
    <source>
        <strain evidence="5 6">LCR2-06</strain>
    </source>
</reference>
<dbReference type="InterPro" id="IPR011344">
    <property type="entry name" value="ssDNA-bd"/>
</dbReference>
<dbReference type="SUPFAM" id="SSF50249">
    <property type="entry name" value="Nucleic acid-binding proteins"/>
    <property type="match status" value="1"/>
</dbReference>
<evidence type="ECO:0000256" key="4">
    <source>
        <dbReference type="SAM" id="MobiDB-lite"/>
    </source>
</evidence>
<gene>
    <name evidence="5" type="ORF">J4709_46280</name>
</gene>
<dbReference type="PANTHER" id="PTHR10302">
    <property type="entry name" value="SINGLE-STRANDED DNA-BINDING PROTEIN"/>
    <property type="match status" value="1"/>
</dbReference>
<comment type="caution">
    <text evidence="5">The sequence shown here is derived from an EMBL/GenBank/DDBJ whole genome shotgun (WGS) entry which is preliminary data.</text>
</comment>
<proteinExistence type="inferred from homology"/>
<name>A0ABS3S7M4_9ACTN</name>
<evidence type="ECO:0000256" key="1">
    <source>
        <dbReference type="ARBA" id="ARBA00023125"/>
    </source>
</evidence>
<keyword evidence="1 2" id="KW-0238">DNA-binding</keyword>
<comment type="subunit">
    <text evidence="2">Homotetramer.</text>
</comment>
<dbReference type="NCBIfam" id="NF005851">
    <property type="entry name" value="PRK07772.1"/>
    <property type="match status" value="1"/>
</dbReference>
<dbReference type="Proteomes" id="UP000680206">
    <property type="component" value="Unassembled WGS sequence"/>
</dbReference>
<dbReference type="PROSITE" id="PS50935">
    <property type="entry name" value="SSB"/>
    <property type="match status" value="1"/>
</dbReference>